<sequence>MDVIPFDSYPKLENHQDPEFNYLITEVFEPIDYISLSQSNKFDTKTGKVFAKFNDFIKDYRVHIGPDLYPCARLILPEQGTGVLYVRDATIINIVKHLYNIPKKGVHANKLNHWKRNKSTKYRQNQISLPQLIAQTVKDYRETDFSLEGKSPVTVGEINKFLDELPLRTKVDKQVELFRPIFERLDIRGIRWLITIILKESTIHGYKKVFLNCYHPQALSLYGSCKKLETVIKFLHDPNKFYPQQQFNPQYGHPFNPMTSQKLKNYQEIVKSMPSGFFIEEKVDGDRMILHYKDGKFRWWSRRIRDYTNLYGDSFSHGSLTGNLKPSDQKLFFEGESKPDQNAFDGPFHKKTKSIILDGEMVAFDPERNIILPFGTLRDAAVQEGVRQFSTTDMYKNVNAHPFYLVFDVLEFNGTSFIYDKKKSNGDDKELKGYGQTLEWRKNFLKSVINPISTRLELLPYTRGNTVVDIENAMRKIISQRCEGIMVKSVKGVYKIDTRSFNSIKIKPEYLEEFGDNLDLPVIGIIKGKEKHSYMFGLYDENKKVWRSFCTVANGFRRTEYNTIENLLRSKYVKKCPEGVVFGSKKPDLYIHPDDSIVIEVKARSLESTIDGKHHTNTTLHNSWARTIRDDKSATDCQTFQDFLRLRQDHSTDISKDQESNKKRRKLSSLKETKVTAKSDLFKDFSFVVLSDYLEAERIDITKVKNIIITYGGKIIHDPKKGGKVLILSNLLTPVVNRYLEMGFDIVKPRWVFESIKNMTILQLDEKLIFKTKNEKLTHETLDEFGDSYSVMPESVIEFLNSIEPTSSTKGQSDLTVPLLKDLFQGISFEIIGSPMEKNLMTKKIEQFHGSVNGNPSFIVVISDNGDVDRISKDLSENFKEGDKIPRIVSDSFVDDCIKNECLVDARDHLYHRKS</sequence>
<dbReference type="EMBL" id="CALSDN010000008">
    <property type="protein sequence ID" value="CAH6722173.1"/>
    <property type="molecule type" value="Genomic_DNA"/>
</dbReference>
<protein>
    <submittedName>
        <fullName evidence="1">DNA ligase 4</fullName>
    </submittedName>
</protein>
<name>A0ACA9YAT8_9ASCO</name>
<evidence type="ECO:0000313" key="1">
    <source>
        <dbReference type="EMBL" id="CAH6722173.1"/>
    </source>
</evidence>
<evidence type="ECO:0000313" key="2">
    <source>
        <dbReference type="Proteomes" id="UP001152531"/>
    </source>
</evidence>
<gene>
    <name evidence="1" type="ORF">CLIB1444_08S03532</name>
</gene>
<proteinExistence type="predicted"/>
<accession>A0ACA9YAT8</accession>
<reference evidence="1" key="1">
    <citation type="submission" date="2022-06" db="EMBL/GenBank/DDBJ databases">
        <authorList>
            <person name="Legras J.-L."/>
            <person name="Devillers H."/>
            <person name="Grondin C."/>
        </authorList>
    </citation>
    <scope>NUCLEOTIDE SEQUENCE</scope>
    <source>
        <strain evidence="1">CLIB 1444</strain>
    </source>
</reference>
<comment type="caution">
    <text evidence="1">The sequence shown here is derived from an EMBL/GenBank/DDBJ whole genome shotgun (WGS) entry which is preliminary data.</text>
</comment>
<dbReference type="Proteomes" id="UP001152531">
    <property type="component" value="Unassembled WGS sequence"/>
</dbReference>
<keyword evidence="1" id="KW-0436">Ligase</keyword>
<keyword evidence="2" id="KW-1185">Reference proteome</keyword>
<organism evidence="1 2">
    <name type="scientific">[Candida] jaroonii</name>
    <dbReference type="NCBI Taxonomy" id="467808"/>
    <lineage>
        <taxon>Eukaryota</taxon>
        <taxon>Fungi</taxon>
        <taxon>Dikarya</taxon>
        <taxon>Ascomycota</taxon>
        <taxon>Saccharomycotina</taxon>
        <taxon>Pichiomycetes</taxon>
        <taxon>Debaryomycetaceae</taxon>
        <taxon>Yamadazyma</taxon>
    </lineage>
</organism>